<dbReference type="GO" id="GO:0003700">
    <property type="term" value="F:DNA-binding transcription factor activity"/>
    <property type="evidence" value="ECO:0007669"/>
    <property type="project" value="InterPro"/>
</dbReference>
<evidence type="ECO:0000259" key="1">
    <source>
        <dbReference type="PROSITE" id="PS50995"/>
    </source>
</evidence>
<gene>
    <name evidence="2" type="ORF">CFter6_2069</name>
</gene>
<dbReference type="GO" id="GO:0006950">
    <property type="term" value="P:response to stress"/>
    <property type="evidence" value="ECO:0007669"/>
    <property type="project" value="TreeGrafter"/>
</dbReference>
<dbReference type="SMART" id="SM00347">
    <property type="entry name" value="HTH_MARR"/>
    <property type="match status" value="1"/>
</dbReference>
<dbReference type="PANTHER" id="PTHR33164">
    <property type="entry name" value="TRANSCRIPTIONAL REGULATOR, MARR FAMILY"/>
    <property type="match status" value="1"/>
</dbReference>
<feature type="domain" description="HTH marR-type" evidence="1">
    <location>
        <begin position="1"/>
        <end position="146"/>
    </location>
</feature>
<dbReference type="PANTHER" id="PTHR33164:SF87">
    <property type="entry name" value="MULTIPLE ANTIBIOTIC RESISTANCE PROTEIN MARR"/>
    <property type="match status" value="1"/>
</dbReference>
<dbReference type="SUPFAM" id="SSF46785">
    <property type="entry name" value="Winged helix' DNA-binding domain"/>
    <property type="match status" value="1"/>
</dbReference>
<dbReference type="AlphaFoldDB" id="A0A127PAB6"/>
<reference evidence="2 3" key="1">
    <citation type="submission" date="2015-11" db="EMBL/GenBank/DDBJ databases">
        <title>Exploring the genomic traits of fungus-feeding bacterial genus Collimonas.</title>
        <authorList>
            <person name="Song C."/>
            <person name="Schmidt R."/>
            <person name="de Jager V."/>
            <person name="Krzyzanowska D."/>
            <person name="Jongedijk E."/>
            <person name="Cankar K."/>
            <person name="Beekwilder J."/>
            <person name="van Veen A."/>
            <person name="de Boer W."/>
            <person name="van Veen J.A."/>
            <person name="Garbeva P."/>
        </authorList>
    </citation>
    <scope>NUCLEOTIDE SEQUENCE [LARGE SCALE GENOMIC DNA]</scope>
    <source>
        <strain evidence="2 3">Ter6</strain>
    </source>
</reference>
<name>A0A127PAB6_9BURK</name>
<dbReference type="Gene3D" id="1.10.10.10">
    <property type="entry name" value="Winged helix-like DNA-binding domain superfamily/Winged helix DNA-binding domain"/>
    <property type="match status" value="1"/>
</dbReference>
<dbReference type="EMBL" id="CP013232">
    <property type="protein sequence ID" value="AMO94760.1"/>
    <property type="molecule type" value="Genomic_DNA"/>
</dbReference>
<protein>
    <submittedName>
        <fullName evidence="2">MarR family protein</fullName>
    </submittedName>
</protein>
<dbReference type="InterPro" id="IPR039422">
    <property type="entry name" value="MarR/SlyA-like"/>
</dbReference>
<dbReference type="Proteomes" id="UP000072421">
    <property type="component" value="Chromosome"/>
</dbReference>
<proteinExistence type="predicted"/>
<sequence length="148" mass="16540">MATLTHLRQQRQSAAGLDALMEHAHGAILDALNRELQVLDITAAQYVIIVNLANSRTESIAALCKLLAYDPGAMTRMVRRLERKGLVTRLRSPRNSRAITLELTAAGWSIYPKLIECITHVLDQLLADFSQDETSKLKELLHKLLSKI</sequence>
<dbReference type="RefSeq" id="WP_061539739.1">
    <property type="nucleotide sequence ID" value="NZ_CBIGRP010000002.1"/>
</dbReference>
<evidence type="ECO:0000313" key="2">
    <source>
        <dbReference type="EMBL" id="AMO94760.1"/>
    </source>
</evidence>
<dbReference type="Pfam" id="PF01047">
    <property type="entry name" value="MarR"/>
    <property type="match status" value="1"/>
</dbReference>
<evidence type="ECO:0000313" key="3">
    <source>
        <dbReference type="Proteomes" id="UP000072421"/>
    </source>
</evidence>
<dbReference type="OrthoDB" id="6195716at2"/>
<dbReference type="InterPro" id="IPR036390">
    <property type="entry name" value="WH_DNA-bd_sf"/>
</dbReference>
<dbReference type="PATRIC" id="fig|158899.10.peg.2068"/>
<accession>A0A127PAB6</accession>
<organism evidence="2">
    <name type="scientific">Collimonas fungivorans</name>
    <dbReference type="NCBI Taxonomy" id="158899"/>
    <lineage>
        <taxon>Bacteria</taxon>
        <taxon>Pseudomonadati</taxon>
        <taxon>Pseudomonadota</taxon>
        <taxon>Betaproteobacteria</taxon>
        <taxon>Burkholderiales</taxon>
        <taxon>Oxalobacteraceae</taxon>
        <taxon>Collimonas</taxon>
    </lineage>
</organism>
<dbReference type="InterPro" id="IPR036388">
    <property type="entry name" value="WH-like_DNA-bd_sf"/>
</dbReference>
<dbReference type="PRINTS" id="PR00598">
    <property type="entry name" value="HTHMARR"/>
</dbReference>
<dbReference type="InterPro" id="IPR000835">
    <property type="entry name" value="HTH_MarR-typ"/>
</dbReference>
<dbReference type="PROSITE" id="PS50995">
    <property type="entry name" value="HTH_MARR_2"/>
    <property type="match status" value="1"/>
</dbReference>